<sequence length="194" mass="21335">ARPRALLRGDRARAQAQRRRPARRGDPLPAGRQPGLLGARSAGDAPRPRPDDPPGGRRAGAPGARGRRDAPRGAAGGVARQGLRRRHPRRPHLRPERHDDRRGRLRARRGPRRALDAHAGHGARGRDRHEAQRDDGALDPLREPARDLPRAARADRLGGGARAHARAAVRRRVLRAARRPRDRARGFRRDGGGV</sequence>
<organism evidence="2">
    <name type="scientific">uncultured Solirubrobacteraceae bacterium</name>
    <dbReference type="NCBI Taxonomy" id="1162706"/>
    <lineage>
        <taxon>Bacteria</taxon>
        <taxon>Bacillati</taxon>
        <taxon>Actinomycetota</taxon>
        <taxon>Thermoleophilia</taxon>
        <taxon>Solirubrobacterales</taxon>
        <taxon>Solirubrobacteraceae</taxon>
        <taxon>environmental samples</taxon>
    </lineage>
</organism>
<feature type="compositionally biased region" description="Low complexity" evidence="1">
    <location>
        <begin position="27"/>
        <end position="45"/>
    </location>
</feature>
<feature type="compositionally biased region" description="Basic and acidic residues" evidence="1">
    <location>
        <begin position="46"/>
        <end position="55"/>
    </location>
</feature>
<dbReference type="AlphaFoldDB" id="A0A6J4SXU2"/>
<name>A0A6J4SXU2_9ACTN</name>
<feature type="non-terminal residue" evidence="2">
    <location>
        <position position="194"/>
    </location>
</feature>
<evidence type="ECO:0000256" key="1">
    <source>
        <dbReference type="SAM" id="MobiDB-lite"/>
    </source>
</evidence>
<proteinExistence type="predicted"/>
<feature type="compositionally biased region" description="Basic residues" evidence="1">
    <location>
        <begin position="163"/>
        <end position="182"/>
    </location>
</feature>
<feature type="compositionally biased region" description="Basic and acidic residues" evidence="1">
    <location>
        <begin position="93"/>
        <end position="102"/>
    </location>
</feature>
<feature type="region of interest" description="Disordered" evidence="1">
    <location>
        <begin position="1"/>
        <end position="194"/>
    </location>
</feature>
<feature type="compositionally biased region" description="Basic residues" evidence="1">
    <location>
        <begin position="82"/>
        <end position="92"/>
    </location>
</feature>
<feature type="compositionally biased region" description="Basic and acidic residues" evidence="1">
    <location>
        <begin position="113"/>
        <end position="156"/>
    </location>
</feature>
<feature type="non-terminal residue" evidence="2">
    <location>
        <position position="1"/>
    </location>
</feature>
<protein>
    <submittedName>
        <fullName evidence="2">Uncharacterized protein</fullName>
    </submittedName>
</protein>
<evidence type="ECO:0000313" key="2">
    <source>
        <dbReference type="EMBL" id="CAA9507881.1"/>
    </source>
</evidence>
<dbReference type="EMBL" id="CADCVS010000302">
    <property type="protein sequence ID" value="CAA9507881.1"/>
    <property type="molecule type" value="Genomic_DNA"/>
</dbReference>
<feature type="compositionally biased region" description="Basic residues" evidence="1">
    <location>
        <begin position="103"/>
        <end position="112"/>
    </location>
</feature>
<reference evidence="2" key="1">
    <citation type="submission" date="2020-02" db="EMBL/GenBank/DDBJ databases">
        <authorList>
            <person name="Meier V. D."/>
        </authorList>
    </citation>
    <scope>NUCLEOTIDE SEQUENCE</scope>
    <source>
        <strain evidence="2">AVDCRST_MAG30</strain>
    </source>
</reference>
<accession>A0A6J4SXU2</accession>
<gene>
    <name evidence="2" type="ORF">AVDCRST_MAG30-2316</name>
</gene>
<feature type="compositionally biased region" description="Basic and acidic residues" evidence="1">
    <location>
        <begin position="183"/>
        <end position="194"/>
    </location>
</feature>